<dbReference type="OMA" id="EHDPYRF"/>
<comment type="similarity">
    <text evidence="1">Belongs to the syntaxin family.</text>
</comment>
<evidence type="ECO:0000256" key="8">
    <source>
        <dbReference type="ARBA" id="ARBA00037801"/>
    </source>
</evidence>
<dbReference type="STRING" id="764103.G7E8P0"/>
<feature type="transmembrane region" description="Helical" evidence="10">
    <location>
        <begin position="217"/>
        <end position="235"/>
    </location>
</feature>
<evidence type="ECO:0000256" key="7">
    <source>
        <dbReference type="ARBA" id="ARBA00023136"/>
    </source>
</evidence>
<protein>
    <recommendedName>
        <fullName evidence="11">t-SNARE coiled-coil homology domain-containing protein</fullName>
    </recommendedName>
</protein>
<dbReference type="GO" id="GO:0015031">
    <property type="term" value="P:protein transport"/>
    <property type="evidence" value="ECO:0007669"/>
    <property type="project" value="UniProtKB-KW"/>
</dbReference>
<dbReference type="SMART" id="SM00397">
    <property type="entry name" value="t_SNARE"/>
    <property type="match status" value="1"/>
</dbReference>
<keyword evidence="13" id="KW-1185">Reference proteome</keyword>
<evidence type="ECO:0000256" key="1">
    <source>
        <dbReference type="ARBA" id="ARBA00009063"/>
    </source>
</evidence>
<dbReference type="Gene3D" id="1.20.5.110">
    <property type="match status" value="1"/>
</dbReference>
<dbReference type="FunFam" id="1.20.58.90:FF:000004">
    <property type="entry name" value="Syntaxin 10"/>
    <property type="match status" value="1"/>
</dbReference>
<evidence type="ECO:0000256" key="9">
    <source>
        <dbReference type="SAM" id="Coils"/>
    </source>
</evidence>
<proteinExistence type="inferred from homology"/>
<dbReference type="CDD" id="cd21442">
    <property type="entry name" value="SNARE_NTD_STX6-like"/>
    <property type="match status" value="1"/>
</dbReference>
<dbReference type="RefSeq" id="XP_014568737.1">
    <property type="nucleotide sequence ID" value="XM_014713251.1"/>
</dbReference>
<keyword evidence="4" id="KW-0653">Protein transport</keyword>
<evidence type="ECO:0000256" key="5">
    <source>
        <dbReference type="ARBA" id="ARBA00022989"/>
    </source>
</evidence>
<evidence type="ECO:0000256" key="2">
    <source>
        <dbReference type="ARBA" id="ARBA00022448"/>
    </source>
</evidence>
<keyword evidence="6" id="KW-0333">Golgi apparatus</keyword>
<evidence type="ECO:0000256" key="3">
    <source>
        <dbReference type="ARBA" id="ARBA00022692"/>
    </source>
</evidence>
<reference evidence="12 13" key="1">
    <citation type="journal article" date="2011" name="J. Gen. Appl. Microbiol.">
        <title>Draft genome sequencing of the enigmatic basidiomycete Mixia osmundae.</title>
        <authorList>
            <person name="Nishida H."/>
            <person name="Nagatsuka Y."/>
            <person name="Sugiyama J."/>
        </authorList>
    </citation>
    <scope>NUCLEOTIDE SEQUENCE [LARGE SCALE GENOMIC DNA]</scope>
    <source>
        <strain evidence="13">CBS 9802 / IAM 14324 / JCM 22182 / KY 12970</strain>
    </source>
</reference>
<name>G7E8P0_MIXOS</name>
<dbReference type="PROSITE" id="PS50192">
    <property type="entry name" value="T_SNARE"/>
    <property type="match status" value="1"/>
</dbReference>
<dbReference type="EMBL" id="BABT02000220">
    <property type="protein sequence ID" value="GAA99508.1"/>
    <property type="molecule type" value="Genomic_DNA"/>
</dbReference>
<dbReference type="Proteomes" id="UP000009131">
    <property type="component" value="Unassembled WGS sequence"/>
</dbReference>
<gene>
    <name evidence="12" type="primary">Mo06209</name>
    <name evidence="12" type="ORF">E5Q_06209</name>
</gene>
<feature type="coiled-coil region" evidence="9">
    <location>
        <begin position="182"/>
        <end position="209"/>
    </location>
</feature>
<dbReference type="SUPFAM" id="SSF47661">
    <property type="entry name" value="t-snare proteins"/>
    <property type="match status" value="1"/>
</dbReference>
<keyword evidence="5 10" id="KW-1133">Transmembrane helix</keyword>
<keyword evidence="9" id="KW-0175">Coiled coil</keyword>
<reference evidence="12 13" key="2">
    <citation type="journal article" date="2012" name="Open Biol.">
        <title>Characteristics of nucleosomes and linker DNA regions on the genome of the basidiomycete Mixia osmundae revealed by mono- and dinucleosome mapping.</title>
        <authorList>
            <person name="Nishida H."/>
            <person name="Kondo S."/>
            <person name="Matsumoto T."/>
            <person name="Suzuki Y."/>
            <person name="Yoshikawa H."/>
            <person name="Taylor T.D."/>
            <person name="Sugiyama J."/>
        </authorList>
    </citation>
    <scope>NUCLEOTIDE SEQUENCE [LARGE SCALE GENOMIC DNA]</scope>
    <source>
        <strain evidence="13">CBS 9802 / IAM 14324 / JCM 22182 / KY 12970</strain>
    </source>
</reference>
<evidence type="ECO:0000256" key="10">
    <source>
        <dbReference type="SAM" id="Phobius"/>
    </source>
</evidence>
<dbReference type="HOGENOM" id="CLU_061883_0_1_1"/>
<dbReference type="GO" id="GO:0048193">
    <property type="term" value="P:Golgi vesicle transport"/>
    <property type="evidence" value="ECO:0007669"/>
    <property type="project" value="InterPro"/>
</dbReference>
<dbReference type="GO" id="GO:0016020">
    <property type="term" value="C:membrane"/>
    <property type="evidence" value="ECO:0007669"/>
    <property type="project" value="InterPro"/>
</dbReference>
<dbReference type="FunCoup" id="G7E8P0">
    <property type="interactions" value="244"/>
</dbReference>
<dbReference type="Pfam" id="PF09177">
    <property type="entry name" value="STX6_10_61_N"/>
    <property type="match status" value="1"/>
</dbReference>
<evidence type="ECO:0000313" key="13">
    <source>
        <dbReference type="Proteomes" id="UP000009131"/>
    </source>
</evidence>
<dbReference type="SUPFAM" id="SSF58038">
    <property type="entry name" value="SNARE fusion complex"/>
    <property type="match status" value="1"/>
</dbReference>
<keyword evidence="2" id="KW-0813">Transport</keyword>
<evidence type="ECO:0000259" key="11">
    <source>
        <dbReference type="PROSITE" id="PS50192"/>
    </source>
</evidence>
<dbReference type="Pfam" id="PF05739">
    <property type="entry name" value="SNARE"/>
    <property type="match status" value="1"/>
</dbReference>
<dbReference type="CDD" id="cd15851">
    <property type="entry name" value="SNARE_Syntaxin6"/>
    <property type="match status" value="1"/>
</dbReference>
<dbReference type="InterPro" id="IPR000727">
    <property type="entry name" value="T_SNARE_dom"/>
</dbReference>
<dbReference type="GO" id="GO:0005794">
    <property type="term" value="C:Golgi apparatus"/>
    <property type="evidence" value="ECO:0007669"/>
    <property type="project" value="UniProtKB-SubCell"/>
</dbReference>
<sequence length="236" mass="26749">MSKDPYFDVKAEVQRTLQDAQSLKESYIRIRKLARQDTSEELQWAKDELKAITATLASDLEELVESIQAVETVGARTFGIDDGELDQRRAFVETVKREVRELRTTLSDQSKHAKLQVPGQTYRDEVDDLESGRASAEYEHQQQAMLMHEQDRTMDSIGGVVGTLKEQASIMGQEIFSQVGLLGELDSHVDRTESRLQRATKRMNDFIRQEQNSRSSICILILIIVLVILLVAIIAV</sequence>
<evidence type="ECO:0000256" key="6">
    <source>
        <dbReference type="ARBA" id="ARBA00023034"/>
    </source>
</evidence>
<comment type="caution">
    <text evidence="12">The sequence shown here is derived from an EMBL/GenBank/DDBJ whole genome shotgun (WGS) entry which is preliminary data.</text>
</comment>
<evidence type="ECO:0000313" key="12">
    <source>
        <dbReference type="EMBL" id="GAA99508.1"/>
    </source>
</evidence>
<dbReference type="OrthoDB" id="546861at2759"/>
<organism evidence="12 13">
    <name type="scientific">Mixia osmundae (strain CBS 9802 / IAM 14324 / JCM 22182 / KY 12970)</name>
    <dbReference type="NCBI Taxonomy" id="764103"/>
    <lineage>
        <taxon>Eukaryota</taxon>
        <taxon>Fungi</taxon>
        <taxon>Dikarya</taxon>
        <taxon>Basidiomycota</taxon>
        <taxon>Pucciniomycotina</taxon>
        <taxon>Mixiomycetes</taxon>
        <taxon>Mixiales</taxon>
        <taxon>Mixiaceae</taxon>
        <taxon>Mixia</taxon>
    </lineage>
</organism>
<comment type="subcellular location">
    <subcellularLocation>
        <location evidence="8">Golgi apparatus</location>
        <location evidence="8">trans-Golgi network membrane</location>
        <topology evidence="8">Single-pass type IV membrane protein</topology>
    </subcellularLocation>
</comment>
<dbReference type="AlphaFoldDB" id="G7E8P0"/>
<keyword evidence="7 10" id="KW-0472">Membrane</keyword>
<dbReference type="Gene3D" id="1.20.58.90">
    <property type="match status" value="1"/>
</dbReference>
<dbReference type="eggNOG" id="KOG3202">
    <property type="taxonomic scope" value="Eukaryota"/>
</dbReference>
<dbReference type="InterPro" id="IPR010989">
    <property type="entry name" value="SNARE"/>
</dbReference>
<dbReference type="InParanoid" id="G7E8P0"/>
<accession>G7E8P0</accession>
<keyword evidence="3 10" id="KW-0812">Transmembrane</keyword>
<evidence type="ECO:0000256" key="4">
    <source>
        <dbReference type="ARBA" id="ARBA00022927"/>
    </source>
</evidence>
<dbReference type="PANTHER" id="PTHR12791">
    <property type="entry name" value="GOLGI SNARE BET1-RELATED"/>
    <property type="match status" value="1"/>
</dbReference>
<feature type="domain" description="T-SNARE coiled-coil homology" evidence="11">
    <location>
        <begin position="144"/>
        <end position="206"/>
    </location>
</feature>
<dbReference type="InterPro" id="IPR015260">
    <property type="entry name" value="Syntaxin-6/10/61_N"/>
</dbReference>